<comment type="caution">
    <text evidence="1">The sequence shown here is derived from an EMBL/GenBank/DDBJ whole genome shotgun (WGS) entry which is preliminary data.</text>
</comment>
<proteinExistence type="predicted"/>
<protein>
    <submittedName>
        <fullName evidence="1">Uncharacterized protein</fullName>
    </submittedName>
</protein>
<dbReference type="AlphaFoldDB" id="A0A2N1MT23"/>
<sequence length="119" mass="13568">MILNPAKNVMKAFELHTTTLVISFQIGKIYPSKLKEFCEYDVVIKIIGKFINNGEYTYCPYIDINEDIYNPLIKETEMEELNEAITLTNNGKAAGNKEESIDAWKKGLTLIYPISKPTD</sequence>
<name>A0A2N1MT23_9GLOM</name>
<evidence type="ECO:0000313" key="2">
    <source>
        <dbReference type="Proteomes" id="UP000233469"/>
    </source>
</evidence>
<dbReference type="Proteomes" id="UP000233469">
    <property type="component" value="Unassembled WGS sequence"/>
</dbReference>
<gene>
    <name evidence="1" type="ORF">RhiirC2_787000</name>
</gene>
<evidence type="ECO:0000313" key="1">
    <source>
        <dbReference type="EMBL" id="PKK64804.1"/>
    </source>
</evidence>
<reference evidence="1 2" key="2">
    <citation type="submission" date="2017-10" db="EMBL/GenBank/DDBJ databases">
        <title>Extensive intraspecific genome diversity in a model arbuscular mycorrhizal fungus.</title>
        <authorList>
            <person name="Chen E.C.H."/>
            <person name="Morin E."/>
            <person name="Baudet D."/>
            <person name="Noel J."/>
            <person name="Ndikumana S."/>
            <person name="Charron P."/>
            <person name="St-Onge C."/>
            <person name="Giorgi J."/>
            <person name="Grigoriev I.V."/>
            <person name="Roux C."/>
            <person name="Martin F.M."/>
            <person name="Corradi N."/>
        </authorList>
    </citation>
    <scope>NUCLEOTIDE SEQUENCE [LARGE SCALE GENOMIC DNA]</scope>
    <source>
        <strain evidence="1 2">C2</strain>
    </source>
</reference>
<organism evidence="1 2">
    <name type="scientific">Rhizophagus irregularis</name>
    <dbReference type="NCBI Taxonomy" id="588596"/>
    <lineage>
        <taxon>Eukaryota</taxon>
        <taxon>Fungi</taxon>
        <taxon>Fungi incertae sedis</taxon>
        <taxon>Mucoromycota</taxon>
        <taxon>Glomeromycotina</taxon>
        <taxon>Glomeromycetes</taxon>
        <taxon>Glomerales</taxon>
        <taxon>Glomeraceae</taxon>
        <taxon>Rhizophagus</taxon>
    </lineage>
</organism>
<dbReference type="VEuPathDB" id="FungiDB:RhiirFUN_016514"/>
<reference evidence="1 2" key="1">
    <citation type="submission" date="2016-04" db="EMBL/GenBank/DDBJ databases">
        <title>Genome analyses suggest a sexual origin of heterokaryosis in a supposedly ancient asexual fungus.</title>
        <authorList>
            <person name="Ropars J."/>
            <person name="Sedzielewska K."/>
            <person name="Noel J."/>
            <person name="Charron P."/>
            <person name="Farinelli L."/>
            <person name="Marton T."/>
            <person name="Kruger M."/>
            <person name="Pelin A."/>
            <person name="Brachmann A."/>
            <person name="Corradi N."/>
        </authorList>
    </citation>
    <scope>NUCLEOTIDE SEQUENCE [LARGE SCALE GENOMIC DNA]</scope>
    <source>
        <strain evidence="1 2">C2</strain>
    </source>
</reference>
<dbReference type="EMBL" id="LLXL01001377">
    <property type="protein sequence ID" value="PKK64804.1"/>
    <property type="molecule type" value="Genomic_DNA"/>
</dbReference>
<accession>A0A2N1MT23</accession>